<feature type="domain" description="CUB" evidence="3">
    <location>
        <begin position="1"/>
        <end position="93"/>
    </location>
</feature>
<dbReference type="InterPro" id="IPR053119">
    <property type="entry name" value="Cubilin_domain"/>
</dbReference>
<dbReference type="InterPro" id="IPR035914">
    <property type="entry name" value="Sperma_CUB_dom_sf"/>
</dbReference>
<sequence length="171" mass="19598">PVQYYNNLNCWYTITSPVNTYITILFSPYLVEADFDYIDLYDGPNSSYPYLGTTDDWIQYRYDFESSSNSLSFKFHTDSIITDKGWLATWSAKSNTPPISQNGQNGSFTSPNYPNNYDPYTEQLYYITAPVGFHVNVTIDDFVTESTFDVLEVYNSSYVSTSSLIARLVLI</sequence>
<dbReference type="InterPro" id="IPR000859">
    <property type="entry name" value="CUB_dom"/>
</dbReference>
<dbReference type="PROSITE" id="PS01180">
    <property type="entry name" value="CUB"/>
    <property type="match status" value="1"/>
</dbReference>
<dbReference type="AlphaFoldDB" id="A0A8R1DGK1"/>
<protein>
    <submittedName>
        <fullName evidence="4">CUB domain-containing protein</fullName>
    </submittedName>
</protein>
<dbReference type="EnsemblMetazoa" id="CJA01388.1">
    <property type="protein sequence ID" value="CJA01388.1"/>
    <property type="gene ID" value="WBGene00120592"/>
</dbReference>
<keyword evidence="1" id="KW-1015">Disulfide bond</keyword>
<keyword evidence="5" id="KW-1185">Reference proteome</keyword>
<reference evidence="4" key="2">
    <citation type="submission" date="2022-06" db="UniProtKB">
        <authorList>
            <consortium name="EnsemblMetazoa"/>
        </authorList>
    </citation>
    <scope>IDENTIFICATION</scope>
    <source>
        <strain evidence="4">DF5081</strain>
    </source>
</reference>
<reference evidence="5" key="1">
    <citation type="submission" date="2010-08" db="EMBL/GenBank/DDBJ databases">
        <authorList>
            <consortium name="Caenorhabditis japonica Sequencing Consortium"/>
            <person name="Wilson R.K."/>
        </authorList>
    </citation>
    <scope>NUCLEOTIDE SEQUENCE [LARGE SCALE GENOMIC DNA]</scope>
    <source>
        <strain evidence="5">DF5081</strain>
    </source>
</reference>
<dbReference type="Proteomes" id="UP000005237">
    <property type="component" value="Unassembled WGS sequence"/>
</dbReference>
<evidence type="ECO:0000313" key="5">
    <source>
        <dbReference type="Proteomes" id="UP000005237"/>
    </source>
</evidence>
<evidence type="ECO:0000256" key="2">
    <source>
        <dbReference type="PROSITE-ProRule" id="PRU00059"/>
    </source>
</evidence>
<comment type="caution">
    <text evidence="2">Lacks conserved residue(s) required for the propagation of feature annotation.</text>
</comment>
<dbReference type="Pfam" id="PF00431">
    <property type="entry name" value="CUB"/>
    <property type="match status" value="2"/>
</dbReference>
<accession>A0A8R1DGK1</accession>
<dbReference type="Gene3D" id="2.60.120.290">
    <property type="entry name" value="Spermadhesin, CUB domain"/>
    <property type="match status" value="2"/>
</dbReference>
<evidence type="ECO:0000259" key="3">
    <source>
        <dbReference type="PROSITE" id="PS01180"/>
    </source>
</evidence>
<proteinExistence type="predicted"/>
<dbReference type="SMART" id="SM00042">
    <property type="entry name" value="CUB"/>
    <property type="match status" value="1"/>
</dbReference>
<evidence type="ECO:0000313" key="4">
    <source>
        <dbReference type="EnsemblMetazoa" id="CJA01388.1"/>
    </source>
</evidence>
<dbReference type="PANTHER" id="PTHR47761">
    <property type="entry name" value="C-TYPE LECTIN-RELATED"/>
    <property type="match status" value="1"/>
</dbReference>
<organism evidence="4 5">
    <name type="scientific">Caenorhabditis japonica</name>
    <dbReference type="NCBI Taxonomy" id="281687"/>
    <lineage>
        <taxon>Eukaryota</taxon>
        <taxon>Metazoa</taxon>
        <taxon>Ecdysozoa</taxon>
        <taxon>Nematoda</taxon>
        <taxon>Chromadorea</taxon>
        <taxon>Rhabditida</taxon>
        <taxon>Rhabditina</taxon>
        <taxon>Rhabditomorpha</taxon>
        <taxon>Rhabditoidea</taxon>
        <taxon>Rhabditidae</taxon>
        <taxon>Peloderinae</taxon>
        <taxon>Caenorhabditis</taxon>
    </lineage>
</organism>
<dbReference type="PANTHER" id="PTHR47761:SF1">
    <property type="entry name" value="C-TYPE LECTIN-RELATED"/>
    <property type="match status" value="1"/>
</dbReference>
<name>A0A8R1DGK1_CAEJA</name>
<evidence type="ECO:0000256" key="1">
    <source>
        <dbReference type="ARBA" id="ARBA00023157"/>
    </source>
</evidence>
<dbReference type="SUPFAM" id="SSF49854">
    <property type="entry name" value="Spermadhesin, CUB domain"/>
    <property type="match status" value="2"/>
</dbReference>
<dbReference type="CDD" id="cd00041">
    <property type="entry name" value="CUB"/>
    <property type="match status" value="2"/>
</dbReference>